<dbReference type="Proteomes" id="UP000533533">
    <property type="component" value="Unassembled WGS sequence"/>
</dbReference>
<organism evidence="2 3">
    <name type="scientific">Paraburkholderia silvatlantica</name>
    <dbReference type="NCBI Taxonomy" id="321895"/>
    <lineage>
        <taxon>Bacteria</taxon>
        <taxon>Pseudomonadati</taxon>
        <taxon>Pseudomonadota</taxon>
        <taxon>Betaproteobacteria</taxon>
        <taxon>Burkholderiales</taxon>
        <taxon>Burkholderiaceae</taxon>
        <taxon>Paraburkholderia</taxon>
    </lineage>
</organism>
<evidence type="ECO:0000313" key="2">
    <source>
        <dbReference type="EMBL" id="MBB2932819.1"/>
    </source>
</evidence>
<proteinExistence type="predicted"/>
<protein>
    <submittedName>
        <fullName evidence="2">Uncharacterized protein</fullName>
    </submittedName>
</protein>
<sequence>MTKPPNAVHHSAEQGYTPAAADLYVRGRPGYLGRALIDSEPAPRGQPPVTARDGP</sequence>
<dbReference type="EMBL" id="JACHVZ010000033">
    <property type="protein sequence ID" value="MBB2932819.1"/>
    <property type="molecule type" value="Genomic_DNA"/>
</dbReference>
<feature type="region of interest" description="Disordered" evidence="1">
    <location>
        <begin position="35"/>
        <end position="55"/>
    </location>
</feature>
<accession>A0ABR6G208</accession>
<evidence type="ECO:0000256" key="1">
    <source>
        <dbReference type="SAM" id="MobiDB-lite"/>
    </source>
</evidence>
<gene>
    <name evidence="2" type="ORF">FHX59_007308</name>
</gene>
<dbReference type="RefSeq" id="WP_165822758.1">
    <property type="nucleotide sequence ID" value="NZ_JACHVZ010000033.1"/>
</dbReference>
<comment type="caution">
    <text evidence="2">The sequence shown here is derived from an EMBL/GenBank/DDBJ whole genome shotgun (WGS) entry which is preliminary data.</text>
</comment>
<keyword evidence="3" id="KW-1185">Reference proteome</keyword>
<name>A0ABR6G208_9BURK</name>
<reference evidence="2 3" key="1">
    <citation type="submission" date="2020-08" db="EMBL/GenBank/DDBJ databases">
        <title>Genomic Encyclopedia of Type Strains, Phase IV (KMG-V): Genome sequencing to study the core and pangenomes of soil and plant-associated prokaryotes.</title>
        <authorList>
            <person name="Whitman W."/>
        </authorList>
    </citation>
    <scope>NUCLEOTIDE SEQUENCE [LARGE SCALE GENOMIC DNA]</scope>
    <source>
        <strain evidence="2 3">SRMrh-85</strain>
    </source>
</reference>
<evidence type="ECO:0000313" key="3">
    <source>
        <dbReference type="Proteomes" id="UP000533533"/>
    </source>
</evidence>